<evidence type="ECO:0000313" key="1">
    <source>
        <dbReference type="EMBL" id="ASU81403.1"/>
    </source>
</evidence>
<dbReference type="Proteomes" id="UP000215005">
    <property type="component" value="Chromosome"/>
</dbReference>
<accession>A0A223RZU3</accession>
<dbReference type="OrthoDB" id="4230273at2"/>
<gene>
    <name evidence="1" type="ORF">CDO52_00170</name>
</gene>
<dbReference type="RefSeq" id="WP_017619388.1">
    <property type="nucleotide sequence ID" value="NZ_ANBG01000240.1"/>
</dbReference>
<dbReference type="AlphaFoldDB" id="A0A223RZU3"/>
<organism evidence="1 2">
    <name type="scientific">Nocardiopsis gilva YIM 90087</name>
    <dbReference type="NCBI Taxonomy" id="1235441"/>
    <lineage>
        <taxon>Bacteria</taxon>
        <taxon>Bacillati</taxon>
        <taxon>Actinomycetota</taxon>
        <taxon>Actinomycetes</taxon>
        <taxon>Streptosporangiales</taxon>
        <taxon>Nocardiopsidaceae</taxon>
        <taxon>Nocardiopsis</taxon>
    </lineage>
</organism>
<sequence>MYADLLRYYRVDLAEVVGGRGPSPVLTLALVEGLPNDSAFHASCAAEETRSELAEWRAWQSRLQANLLAAELIDFQRENTRAQVGKRYRFTPHRRPGAKKRPRVLTVAEINGMSGPTT</sequence>
<proteinExistence type="predicted"/>
<keyword evidence="2" id="KW-1185">Reference proteome</keyword>
<dbReference type="EMBL" id="CP022753">
    <property type="protein sequence ID" value="ASU81403.1"/>
    <property type="molecule type" value="Genomic_DNA"/>
</dbReference>
<evidence type="ECO:0000313" key="2">
    <source>
        <dbReference type="Proteomes" id="UP000215005"/>
    </source>
</evidence>
<dbReference type="KEGG" id="ngv:CDO52_00170"/>
<name>A0A223RZU3_9ACTN</name>
<protein>
    <submittedName>
        <fullName evidence="1">Uncharacterized protein</fullName>
    </submittedName>
</protein>
<reference evidence="1 2" key="1">
    <citation type="submission" date="2017-08" db="EMBL/GenBank/DDBJ databases">
        <title>The complete genome sequence of Nocardiopsis gilva YIM 90087.</title>
        <authorList>
            <person name="Yin M."/>
            <person name="Tang S."/>
        </authorList>
    </citation>
    <scope>NUCLEOTIDE SEQUENCE [LARGE SCALE GENOMIC DNA]</scope>
    <source>
        <strain evidence="1 2">YIM 90087</strain>
    </source>
</reference>